<dbReference type="InterPro" id="IPR001173">
    <property type="entry name" value="Glyco_trans_2-like"/>
</dbReference>
<dbReference type="Proteomes" id="UP001500121">
    <property type="component" value="Unassembled WGS sequence"/>
</dbReference>
<evidence type="ECO:0000256" key="2">
    <source>
        <dbReference type="ARBA" id="ARBA00006739"/>
    </source>
</evidence>
<proteinExistence type="inferred from homology"/>
<protein>
    <recommendedName>
        <fullName evidence="5">Glycosyltransferase 2-like domain-containing protein</fullName>
    </recommendedName>
</protein>
<evidence type="ECO:0000256" key="4">
    <source>
        <dbReference type="ARBA" id="ARBA00022679"/>
    </source>
</evidence>
<reference evidence="7" key="1">
    <citation type="journal article" date="2019" name="Int. J. Syst. Evol. Microbiol.">
        <title>The Global Catalogue of Microorganisms (GCM) 10K type strain sequencing project: providing services to taxonomists for standard genome sequencing and annotation.</title>
        <authorList>
            <consortium name="The Broad Institute Genomics Platform"/>
            <consortium name="The Broad Institute Genome Sequencing Center for Infectious Disease"/>
            <person name="Wu L."/>
            <person name="Ma J."/>
        </authorList>
    </citation>
    <scope>NUCLEOTIDE SEQUENCE [LARGE SCALE GENOMIC DNA]</scope>
    <source>
        <strain evidence="7">JCM 19015</strain>
    </source>
</reference>
<organism evidence="6 7">
    <name type="scientific">Amnibacterium soli</name>
    <dbReference type="NCBI Taxonomy" id="1282736"/>
    <lineage>
        <taxon>Bacteria</taxon>
        <taxon>Bacillati</taxon>
        <taxon>Actinomycetota</taxon>
        <taxon>Actinomycetes</taxon>
        <taxon>Micrococcales</taxon>
        <taxon>Microbacteriaceae</taxon>
        <taxon>Amnibacterium</taxon>
    </lineage>
</organism>
<dbReference type="InterPro" id="IPR029044">
    <property type="entry name" value="Nucleotide-diphossugar_trans"/>
</dbReference>
<name>A0ABP8ZDR7_9MICO</name>
<accession>A0ABP8ZDR7</accession>
<evidence type="ECO:0000259" key="5">
    <source>
        <dbReference type="Pfam" id="PF00535"/>
    </source>
</evidence>
<keyword evidence="3" id="KW-0328">Glycosyltransferase</keyword>
<feature type="domain" description="Glycosyltransferase 2-like" evidence="5">
    <location>
        <begin position="9"/>
        <end position="130"/>
    </location>
</feature>
<dbReference type="PANTHER" id="PTHR43179:SF12">
    <property type="entry name" value="GALACTOFURANOSYLTRANSFERASE GLFT2"/>
    <property type="match status" value="1"/>
</dbReference>
<evidence type="ECO:0000256" key="3">
    <source>
        <dbReference type="ARBA" id="ARBA00022676"/>
    </source>
</evidence>
<evidence type="ECO:0000313" key="7">
    <source>
        <dbReference type="Proteomes" id="UP001500121"/>
    </source>
</evidence>
<sequence length="314" mass="33659">MVETPSLVVAVLTFRRPQDLAALLPLLTAQLVAVGDLHPLARVLVVDNSPEAGARDLVARTPGPVDYAHEPVAGIAAARNRALDEARSDDLLVFIDDDERPTEGWLRALLGERSRSDAVVVAGPVVSSFAVPPGPFVAAGRFFDRRRLPTGSPIDVAATNNLLLDLRKVRGLGLRFDPATGATGGEDTLFTRSVHARGGRMTWCDEAVVHDIVPAARITPRWVLLRALSSGNSWSLTSLQLAEGLPAQLRTRLALHALGLIRIAGGTAQAAVGALLGRPYHRARGVRTAARGAGMLLGAWNVRYREYRRPSANR</sequence>
<dbReference type="SUPFAM" id="SSF53448">
    <property type="entry name" value="Nucleotide-diphospho-sugar transferases"/>
    <property type="match status" value="1"/>
</dbReference>
<comment type="pathway">
    <text evidence="1">Cell wall biogenesis; cell wall polysaccharide biosynthesis.</text>
</comment>
<keyword evidence="4" id="KW-0808">Transferase</keyword>
<comment type="similarity">
    <text evidence="2">Belongs to the glycosyltransferase 2 family.</text>
</comment>
<keyword evidence="7" id="KW-1185">Reference proteome</keyword>
<gene>
    <name evidence="6" type="ORF">GCM10025783_28160</name>
</gene>
<dbReference type="PANTHER" id="PTHR43179">
    <property type="entry name" value="RHAMNOSYLTRANSFERASE WBBL"/>
    <property type="match status" value="1"/>
</dbReference>
<dbReference type="Pfam" id="PF00535">
    <property type="entry name" value="Glycos_transf_2"/>
    <property type="match status" value="1"/>
</dbReference>
<evidence type="ECO:0000256" key="1">
    <source>
        <dbReference type="ARBA" id="ARBA00004776"/>
    </source>
</evidence>
<dbReference type="RefSeq" id="WP_345481936.1">
    <property type="nucleotide sequence ID" value="NZ_BAABLP010000006.1"/>
</dbReference>
<dbReference type="CDD" id="cd00761">
    <property type="entry name" value="Glyco_tranf_GTA_type"/>
    <property type="match status" value="1"/>
</dbReference>
<dbReference type="Gene3D" id="3.90.550.10">
    <property type="entry name" value="Spore Coat Polysaccharide Biosynthesis Protein SpsA, Chain A"/>
    <property type="match status" value="1"/>
</dbReference>
<evidence type="ECO:0000313" key="6">
    <source>
        <dbReference type="EMBL" id="GAA4753625.1"/>
    </source>
</evidence>
<dbReference type="EMBL" id="BAABLP010000006">
    <property type="protein sequence ID" value="GAA4753625.1"/>
    <property type="molecule type" value="Genomic_DNA"/>
</dbReference>
<comment type="caution">
    <text evidence="6">The sequence shown here is derived from an EMBL/GenBank/DDBJ whole genome shotgun (WGS) entry which is preliminary data.</text>
</comment>